<sequence>MLIPLKILRVLGLLNVKSYLGGQRSSLWCGAGVWGVSDQVSCSSSDRGSKLRCRSQNSHRVSSKWDVTITKLNPVFLVCFGFCRLFLGGLSMKTEVSLQWTEGNEALFSLDRSVFRLFA</sequence>
<organism evidence="2 9">
    <name type="scientific">Araneus ventricosus</name>
    <name type="common">Orbweaver spider</name>
    <name type="synonym">Epeira ventricosa</name>
    <dbReference type="NCBI Taxonomy" id="182803"/>
    <lineage>
        <taxon>Eukaryota</taxon>
        <taxon>Metazoa</taxon>
        <taxon>Ecdysozoa</taxon>
        <taxon>Arthropoda</taxon>
        <taxon>Chelicerata</taxon>
        <taxon>Arachnida</taxon>
        <taxon>Araneae</taxon>
        <taxon>Araneomorphae</taxon>
        <taxon>Entelegynae</taxon>
        <taxon>Araneoidea</taxon>
        <taxon>Araneidae</taxon>
        <taxon>Araneus</taxon>
    </lineage>
</organism>
<dbReference type="EMBL" id="BGPR01128045">
    <property type="protein sequence ID" value="GBN38683.1"/>
    <property type="molecule type" value="Genomic_DNA"/>
</dbReference>
<dbReference type="EMBL" id="BGPR01128041">
    <property type="protein sequence ID" value="GBN38670.1"/>
    <property type="molecule type" value="Genomic_DNA"/>
</dbReference>
<name>A0A4Y2NGM4_ARAVE</name>
<evidence type="ECO:0000313" key="4">
    <source>
        <dbReference type="EMBL" id="GBN38641.1"/>
    </source>
</evidence>
<reference evidence="2 9" key="1">
    <citation type="journal article" date="2019" name="Sci. Rep.">
        <title>Orb-weaving spider Araneus ventricosus genome elucidates the spidroin gene catalogue.</title>
        <authorList>
            <person name="Kono N."/>
            <person name="Nakamura H."/>
            <person name="Ohtoshi R."/>
            <person name="Moran D.A.P."/>
            <person name="Shinohara A."/>
            <person name="Yoshida Y."/>
            <person name="Fujiwara M."/>
            <person name="Mori M."/>
            <person name="Tomita M."/>
            <person name="Arakawa K."/>
        </authorList>
    </citation>
    <scope>NUCLEOTIDE SEQUENCE [LARGE SCALE GENOMIC DNA]</scope>
</reference>
<dbReference type="AlphaFoldDB" id="A0A4Y2NGM4"/>
<evidence type="ECO:0000313" key="5">
    <source>
        <dbReference type="EMBL" id="GBN38670.1"/>
    </source>
</evidence>
<comment type="caution">
    <text evidence="2">The sequence shown here is derived from an EMBL/GenBank/DDBJ whole genome shotgun (WGS) entry which is preliminary data.</text>
</comment>
<evidence type="ECO:0000313" key="7">
    <source>
        <dbReference type="EMBL" id="GBN38683.1"/>
    </source>
</evidence>
<dbReference type="EMBL" id="BGPR01128025">
    <property type="protein sequence ID" value="GBN38625.1"/>
    <property type="molecule type" value="Genomic_DNA"/>
</dbReference>
<evidence type="ECO:0000313" key="2">
    <source>
        <dbReference type="EMBL" id="GBN38625.1"/>
    </source>
</evidence>
<protein>
    <submittedName>
        <fullName evidence="2">Uncharacterized protein</fullName>
    </submittedName>
</protein>
<evidence type="ECO:0000313" key="8">
    <source>
        <dbReference type="EMBL" id="GBN38684.1"/>
    </source>
</evidence>
<evidence type="ECO:0000313" key="9">
    <source>
        <dbReference type="Proteomes" id="UP000499080"/>
    </source>
</evidence>
<dbReference type="EMBL" id="BGPR01128029">
    <property type="protein sequence ID" value="GBN38636.1"/>
    <property type="molecule type" value="Genomic_DNA"/>
</dbReference>
<accession>A0A4Y2NGM4</accession>
<evidence type="ECO:0000313" key="1">
    <source>
        <dbReference type="EMBL" id="GBN38620.1"/>
    </source>
</evidence>
<dbReference type="EMBL" id="BGPR01128046">
    <property type="protein sequence ID" value="GBN38684.1"/>
    <property type="molecule type" value="Genomic_DNA"/>
</dbReference>
<dbReference type="EMBL" id="BGPR01128031">
    <property type="protein sequence ID" value="GBN38641.1"/>
    <property type="molecule type" value="Genomic_DNA"/>
</dbReference>
<gene>
    <name evidence="5" type="ORF">AVEN_154349_1</name>
    <name evidence="6" type="ORF">AVEN_157417_1</name>
    <name evidence="7" type="ORF">AVEN_162712_1</name>
    <name evidence="8" type="ORF">AVEN_168582_1</name>
    <name evidence="1" type="ORF">AVEN_236468_1</name>
    <name evidence="2" type="ORF">AVEN_236962_1</name>
    <name evidence="3" type="ORF">AVEN_275289_1</name>
    <name evidence="4" type="ORF">AVEN_37584_1</name>
</gene>
<dbReference type="EMBL" id="BGPR01128043">
    <property type="protein sequence ID" value="GBN38679.1"/>
    <property type="molecule type" value="Genomic_DNA"/>
</dbReference>
<evidence type="ECO:0000313" key="6">
    <source>
        <dbReference type="EMBL" id="GBN38679.1"/>
    </source>
</evidence>
<proteinExistence type="predicted"/>
<evidence type="ECO:0000313" key="3">
    <source>
        <dbReference type="EMBL" id="GBN38636.1"/>
    </source>
</evidence>
<dbReference type="Proteomes" id="UP000499080">
    <property type="component" value="Unassembled WGS sequence"/>
</dbReference>
<dbReference type="EMBL" id="BGPR01128024">
    <property type="protein sequence ID" value="GBN38620.1"/>
    <property type="molecule type" value="Genomic_DNA"/>
</dbReference>
<keyword evidence="9" id="KW-1185">Reference proteome</keyword>